<dbReference type="PROSITE" id="PS00211">
    <property type="entry name" value="ABC_TRANSPORTER_1"/>
    <property type="match status" value="1"/>
</dbReference>
<dbReference type="InterPro" id="IPR027417">
    <property type="entry name" value="P-loop_NTPase"/>
</dbReference>
<dbReference type="EMBL" id="CP119075">
    <property type="protein sequence ID" value="WED64277.1"/>
    <property type="molecule type" value="Genomic_DNA"/>
</dbReference>
<accession>A0AAF0CHG1</accession>
<dbReference type="InterPro" id="IPR017871">
    <property type="entry name" value="ABC_transporter-like_CS"/>
</dbReference>
<dbReference type="InterPro" id="IPR003439">
    <property type="entry name" value="ABC_transporter-like_ATP-bd"/>
</dbReference>
<keyword evidence="9" id="KW-0472">Membrane</keyword>
<dbReference type="PANTHER" id="PTHR43790">
    <property type="entry name" value="CARBOHYDRATE TRANSPORT ATP-BINDING PROTEIN MG119-RELATED"/>
    <property type="match status" value="1"/>
</dbReference>
<protein>
    <submittedName>
        <fullName evidence="11">Sugar ABC transporter ATP-binding protein</fullName>
    </submittedName>
</protein>
<evidence type="ECO:0000256" key="2">
    <source>
        <dbReference type="ARBA" id="ARBA00022448"/>
    </source>
</evidence>
<evidence type="ECO:0000256" key="6">
    <source>
        <dbReference type="ARBA" id="ARBA00022741"/>
    </source>
</evidence>
<evidence type="ECO:0000256" key="7">
    <source>
        <dbReference type="ARBA" id="ARBA00022840"/>
    </source>
</evidence>
<dbReference type="RefSeq" id="WP_330931058.1">
    <property type="nucleotide sequence ID" value="NZ_CP119075.1"/>
</dbReference>
<evidence type="ECO:0000256" key="3">
    <source>
        <dbReference type="ARBA" id="ARBA00022475"/>
    </source>
</evidence>
<proteinExistence type="predicted"/>
<dbReference type="InterPro" id="IPR050107">
    <property type="entry name" value="ABC_carbohydrate_import_ATPase"/>
</dbReference>
<gene>
    <name evidence="11" type="primary">gguA</name>
    <name evidence="11" type="ORF">PXH66_18220</name>
</gene>
<dbReference type="GO" id="GO:0016887">
    <property type="term" value="F:ATP hydrolysis activity"/>
    <property type="evidence" value="ECO:0007669"/>
    <property type="project" value="InterPro"/>
</dbReference>
<evidence type="ECO:0000313" key="11">
    <source>
        <dbReference type="EMBL" id="WED64277.1"/>
    </source>
</evidence>
<dbReference type="KEGG" id="slom:PXH66_18220"/>
<keyword evidence="7 11" id="KW-0067">ATP-binding</keyword>
<keyword evidence="8" id="KW-1278">Translocase</keyword>
<evidence type="ECO:0000313" key="12">
    <source>
        <dbReference type="Proteomes" id="UP001218638"/>
    </source>
</evidence>
<dbReference type="Proteomes" id="UP001218638">
    <property type="component" value="Chromosome"/>
</dbReference>
<dbReference type="PROSITE" id="PS50893">
    <property type="entry name" value="ABC_TRANSPORTER_2"/>
    <property type="match status" value="2"/>
</dbReference>
<dbReference type="SUPFAM" id="SSF52540">
    <property type="entry name" value="P-loop containing nucleoside triphosphate hydrolases"/>
    <property type="match status" value="2"/>
</dbReference>
<evidence type="ECO:0000256" key="4">
    <source>
        <dbReference type="ARBA" id="ARBA00022597"/>
    </source>
</evidence>
<dbReference type="AlphaFoldDB" id="A0AAF0CHG1"/>
<dbReference type="PANTHER" id="PTHR43790:SF1">
    <property type="entry name" value="XYLOSE IMPORT ATP-BINDING PROTEIN XYLG"/>
    <property type="match status" value="1"/>
</dbReference>
<keyword evidence="4" id="KW-0762">Sugar transport</keyword>
<keyword evidence="5" id="KW-0677">Repeat</keyword>
<evidence type="ECO:0000256" key="5">
    <source>
        <dbReference type="ARBA" id="ARBA00022737"/>
    </source>
</evidence>
<evidence type="ECO:0000256" key="1">
    <source>
        <dbReference type="ARBA" id="ARBA00004202"/>
    </source>
</evidence>
<reference evidence="11" key="1">
    <citation type="submission" date="2023-03" db="EMBL/GenBank/DDBJ databases">
        <title>Lomoglobus Profundus gen. nov., sp. nov., a novel member of the phylum Verrucomicrobia, isolated from deep-marine sediment of South China Sea.</title>
        <authorList>
            <person name="Ahmad T."/>
            <person name="Ishaq S.E."/>
            <person name="Wang F."/>
        </authorList>
    </citation>
    <scope>NUCLEOTIDE SEQUENCE</scope>
    <source>
        <strain evidence="11">LMO-M01</strain>
    </source>
</reference>
<evidence type="ECO:0000256" key="8">
    <source>
        <dbReference type="ARBA" id="ARBA00022967"/>
    </source>
</evidence>
<dbReference type="FunFam" id="3.40.50.300:FF:000127">
    <property type="entry name" value="Ribose import ATP-binding protein RbsA"/>
    <property type="match status" value="1"/>
</dbReference>
<evidence type="ECO:0000259" key="10">
    <source>
        <dbReference type="PROSITE" id="PS50893"/>
    </source>
</evidence>
<keyword evidence="2" id="KW-0813">Transport</keyword>
<dbReference type="SMART" id="SM00382">
    <property type="entry name" value="AAA"/>
    <property type="match status" value="2"/>
</dbReference>
<keyword evidence="3" id="KW-1003">Cell membrane</keyword>
<dbReference type="CDD" id="cd03215">
    <property type="entry name" value="ABC_Carb_Monos_II"/>
    <property type="match status" value="1"/>
</dbReference>
<dbReference type="Gene3D" id="3.40.50.300">
    <property type="entry name" value="P-loop containing nucleotide triphosphate hydrolases"/>
    <property type="match status" value="2"/>
</dbReference>
<keyword evidence="6" id="KW-0547">Nucleotide-binding</keyword>
<organism evidence="11 12">
    <name type="scientific">Synoicihabitans lomoniglobus</name>
    <dbReference type="NCBI Taxonomy" id="2909285"/>
    <lineage>
        <taxon>Bacteria</taxon>
        <taxon>Pseudomonadati</taxon>
        <taxon>Verrucomicrobiota</taxon>
        <taxon>Opitutia</taxon>
        <taxon>Opitutales</taxon>
        <taxon>Opitutaceae</taxon>
        <taxon>Synoicihabitans</taxon>
    </lineage>
</organism>
<name>A0AAF0CHG1_9BACT</name>
<evidence type="ECO:0000256" key="9">
    <source>
        <dbReference type="ARBA" id="ARBA00023136"/>
    </source>
</evidence>
<keyword evidence="12" id="KW-1185">Reference proteome</keyword>
<comment type="subcellular location">
    <subcellularLocation>
        <location evidence="1">Cell membrane</location>
        <topology evidence="1">Peripheral membrane protein</topology>
    </subcellularLocation>
</comment>
<sequence length="517" mass="56043">MSDSLVLRADRITKTFPGVKALEDVSFDLRRGEVHSLCGENGAGKSTLIKTLSGIWATGSYEGAFYVDDNEARFKGIADAEAAGVAVIYQELALVSDMTVAENIYLGHEPTRFGFIDWDRMYADAAELLGRFGIDIDPAERVGNLGVGKQQLVEIVKALKKESHILILDEPTAALTEREVEILLNMVREIRARGIACIYISHKLDEVFAISDRITVLRDGKSIVTLDAAATDQNEVIRNMVGREIEDLFPFVPANAGEEILRVDDLTVQDEDGRDIVKSVSLNLRRGEVLGLGGLMGAGRSELLMNVLGADGTRTGGTVNYRGQPFNPATPQDAIRAGLVMVTEDRKRYGLVLDQSNSFNFSLASLGKVTRRSGMVDVNQEVRRNEEISRQLRVKAPTIETETGTLSGGNQQKVVLGKALLCEPDVIFLDEPTRGIDVGAKLEVYELINALKSRGKAVVLVSSEMPELMGLSDRIIMLAEGRVGGTFARADFSQEKLLAAAIGADTAPATSSTPVTS</sequence>
<feature type="domain" description="ABC transporter" evidence="10">
    <location>
        <begin position="261"/>
        <end position="505"/>
    </location>
</feature>
<dbReference type="Pfam" id="PF00005">
    <property type="entry name" value="ABC_tran"/>
    <property type="match status" value="2"/>
</dbReference>
<dbReference type="InterPro" id="IPR003593">
    <property type="entry name" value="AAA+_ATPase"/>
</dbReference>
<dbReference type="CDD" id="cd03216">
    <property type="entry name" value="ABC_Carb_Monos_I"/>
    <property type="match status" value="1"/>
</dbReference>
<feature type="domain" description="ABC transporter" evidence="10">
    <location>
        <begin position="7"/>
        <end position="244"/>
    </location>
</feature>
<dbReference type="GO" id="GO:0005524">
    <property type="term" value="F:ATP binding"/>
    <property type="evidence" value="ECO:0007669"/>
    <property type="project" value="UniProtKB-KW"/>
</dbReference>
<dbReference type="GO" id="GO:0005886">
    <property type="term" value="C:plasma membrane"/>
    <property type="evidence" value="ECO:0007669"/>
    <property type="project" value="UniProtKB-SubCell"/>
</dbReference>